<evidence type="ECO:0000313" key="2">
    <source>
        <dbReference type="Proteomes" id="UP000790580"/>
    </source>
</evidence>
<keyword evidence="2" id="KW-1185">Reference proteome</keyword>
<gene>
    <name evidence="1" type="ORF">KS407_01545</name>
</gene>
<dbReference type="EMBL" id="JAHQCR010000013">
    <property type="protein sequence ID" value="MBU9720125.1"/>
    <property type="molecule type" value="Genomic_DNA"/>
</dbReference>
<proteinExistence type="predicted"/>
<organism evidence="1 2">
    <name type="scientific">Evansella alkalicola</name>
    <dbReference type="NCBI Taxonomy" id="745819"/>
    <lineage>
        <taxon>Bacteria</taxon>
        <taxon>Bacillati</taxon>
        <taxon>Bacillota</taxon>
        <taxon>Bacilli</taxon>
        <taxon>Bacillales</taxon>
        <taxon>Bacillaceae</taxon>
        <taxon>Evansella</taxon>
    </lineage>
</organism>
<protein>
    <submittedName>
        <fullName evidence="1">DUF4279 domain-containing protein</fullName>
    </submittedName>
</protein>
<evidence type="ECO:0000313" key="1">
    <source>
        <dbReference type="EMBL" id="MBU9720125.1"/>
    </source>
</evidence>
<dbReference type="Proteomes" id="UP000790580">
    <property type="component" value="Unassembled WGS sequence"/>
</dbReference>
<dbReference type="Pfam" id="PF14106">
    <property type="entry name" value="DUF4279"/>
    <property type="match status" value="1"/>
</dbReference>
<dbReference type="InterPro" id="IPR025459">
    <property type="entry name" value="DUF4279"/>
</dbReference>
<reference evidence="1 2" key="1">
    <citation type="submission" date="2021-06" db="EMBL/GenBank/DDBJ databases">
        <title>Bacillus sp. RD4P76, an endophyte from a halophyte.</title>
        <authorList>
            <person name="Sun J.-Q."/>
        </authorList>
    </citation>
    <scope>NUCLEOTIDE SEQUENCE [LARGE SCALE GENOMIC DNA]</scope>
    <source>
        <strain evidence="1 2">JCM 17098</strain>
    </source>
</reference>
<name>A0ABS6JNK1_9BACI</name>
<accession>A0ABS6JNK1</accession>
<comment type="caution">
    <text evidence="1">The sequence shown here is derived from an EMBL/GenBank/DDBJ whole genome shotgun (WGS) entry which is preliminary data.</text>
</comment>
<sequence>MYKETTIEAYLCFFKNEPHWDFPLETVTGRLGVTPTNLEKIGDWANQKRQYVTTEWRYSTGLIETWDFEMVIGKIVDTFRDKVEVINELKRELGIETALRVVTHVVNEDSPSYVIPIDVMKFAISIDNFIDIDQYIYVFLDEETDS</sequence>
<dbReference type="RefSeq" id="WP_176371407.1">
    <property type="nucleotide sequence ID" value="NZ_JAHQCR010000013.1"/>
</dbReference>